<dbReference type="GO" id="GO:0005737">
    <property type="term" value="C:cytoplasm"/>
    <property type="evidence" value="ECO:0007669"/>
    <property type="project" value="UniProtKB-SubCell"/>
</dbReference>
<sequence length="149" mass="16347">MLCFDTTLGPLTVVSSATGIKQVLFDAHSSENPTPFEQQARAEIVEYLAGERKIFEVPLDRATPKTFGDEVRRQLSSISYGQTKTYGELAKQLGKPHAARAVGTACARNPLPILVPCHRVVGAHGLGGYLGGLETKQYLLELERIHWRS</sequence>
<dbReference type="Gene3D" id="1.10.10.10">
    <property type="entry name" value="Winged helix-like DNA-binding domain superfamily/Winged helix DNA-binding domain"/>
    <property type="match status" value="1"/>
</dbReference>
<comment type="function">
    <text evidence="9">Involved in the cellular defense against the biological effects of O6-methylguanine (O6-MeG) and O4-methylthymine (O4-MeT) in DNA. Repairs the methylated nucleobase in DNA by stoichiometrically transferring the methyl group to a cysteine residue in the enzyme. This is a suicide reaction: the enzyme is irreversibly inactivated.</text>
</comment>
<feature type="active site" description="Nucleophile; methyl group acceptor" evidence="9">
    <location>
        <position position="117"/>
    </location>
</feature>
<evidence type="ECO:0000256" key="5">
    <source>
        <dbReference type="ARBA" id="ARBA00022679"/>
    </source>
</evidence>
<keyword evidence="7 9" id="KW-0234">DNA repair</keyword>
<evidence type="ECO:0000256" key="8">
    <source>
        <dbReference type="ARBA" id="ARBA00049348"/>
    </source>
</evidence>
<keyword evidence="6 9" id="KW-0227">DNA damage</keyword>
<dbReference type="InterPro" id="IPR036631">
    <property type="entry name" value="MGMT_N_sf"/>
</dbReference>
<dbReference type="FunFam" id="1.10.10.10:FF:000214">
    <property type="entry name" value="Methylated-DNA--protein-cysteine methyltransferase"/>
    <property type="match status" value="1"/>
</dbReference>
<evidence type="ECO:0000259" key="11">
    <source>
        <dbReference type="Pfam" id="PF02870"/>
    </source>
</evidence>
<evidence type="ECO:0000313" key="13">
    <source>
        <dbReference type="Proteomes" id="UP000515570"/>
    </source>
</evidence>
<evidence type="ECO:0000256" key="7">
    <source>
        <dbReference type="ARBA" id="ARBA00023204"/>
    </source>
</evidence>
<dbReference type="EMBL" id="CP059833">
    <property type="protein sequence ID" value="QMV84379.1"/>
    <property type="molecule type" value="Genomic_DNA"/>
</dbReference>
<evidence type="ECO:0000313" key="12">
    <source>
        <dbReference type="EMBL" id="QMV84379.1"/>
    </source>
</evidence>
<dbReference type="InterPro" id="IPR036388">
    <property type="entry name" value="WH-like_DNA-bd_sf"/>
</dbReference>
<dbReference type="NCBIfam" id="TIGR00589">
    <property type="entry name" value="ogt"/>
    <property type="match status" value="1"/>
</dbReference>
<comment type="catalytic activity">
    <reaction evidence="1 9">
        <text>a 4-O-methyl-thymidine in DNA + L-cysteinyl-[protein] = a thymidine in DNA + S-methyl-L-cysteinyl-[protein]</text>
        <dbReference type="Rhea" id="RHEA:53428"/>
        <dbReference type="Rhea" id="RHEA-COMP:10131"/>
        <dbReference type="Rhea" id="RHEA-COMP:10132"/>
        <dbReference type="Rhea" id="RHEA-COMP:13555"/>
        <dbReference type="Rhea" id="RHEA-COMP:13556"/>
        <dbReference type="ChEBI" id="CHEBI:29950"/>
        <dbReference type="ChEBI" id="CHEBI:82612"/>
        <dbReference type="ChEBI" id="CHEBI:137386"/>
        <dbReference type="ChEBI" id="CHEBI:137387"/>
        <dbReference type="EC" id="2.1.1.63"/>
    </reaction>
</comment>
<evidence type="ECO:0000259" key="10">
    <source>
        <dbReference type="Pfam" id="PF01035"/>
    </source>
</evidence>
<dbReference type="PROSITE" id="PS00374">
    <property type="entry name" value="MGMT"/>
    <property type="match status" value="1"/>
</dbReference>
<dbReference type="CDD" id="cd06445">
    <property type="entry name" value="ATase"/>
    <property type="match status" value="1"/>
</dbReference>
<comment type="miscellaneous">
    <text evidence="9">This enzyme catalyzes only one turnover and therefore is not strictly catalytic. According to one definition, an enzyme is a biocatalyst that acts repeatedly and over many reaction cycles.</text>
</comment>
<dbReference type="Pfam" id="PF01035">
    <property type="entry name" value="DNA_binding_1"/>
    <property type="match status" value="1"/>
</dbReference>
<dbReference type="Gene3D" id="3.30.160.70">
    <property type="entry name" value="Methylated DNA-protein cysteine methyltransferase domain"/>
    <property type="match status" value="1"/>
</dbReference>
<evidence type="ECO:0000256" key="6">
    <source>
        <dbReference type="ARBA" id="ARBA00022763"/>
    </source>
</evidence>
<proteinExistence type="inferred from homology"/>
<protein>
    <recommendedName>
        <fullName evidence="9">Methylated-DNA--protein-cysteine methyltransferase</fullName>
        <ecNumber evidence="9">2.1.1.63</ecNumber>
    </recommendedName>
    <alternativeName>
        <fullName evidence="9">6-O-methylguanine-DNA methyltransferase</fullName>
        <shortName evidence="9">MGMT</shortName>
    </alternativeName>
    <alternativeName>
        <fullName evidence="9">O-6-methylguanine-DNA-alkyltransferase</fullName>
    </alternativeName>
</protein>
<dbReference type="RefSeq" id="WP_182385188.1">
    <property type="nucleotide sequence ID" value="NZ_CP059833.1"/>
</dbReference>
<keyword evidence="13" id="KW-1185">Reference proteome</keyword>
<keyword evidence="3 9" id="KW-0963">Cytoplasm</keyword>
<accession>A0A7G5FCN8</accession>
<dbReference type="Pfam" id="PF02870">
    <property type="entry name" value="Methyltransf_1N"/>
    <property type="match status" value="1"/>
</dbReference>
<dbReference type="PANTHER" id="PTHR10815">
    <property type="entry name" value="METHYLATED-DNA--PROTEIN-CYSTEINE METHYLTRANSFERASE"/>
    <property type="match status" value="1"/>
</dbReference>
<dbReference type="EC" id="2.1.1.63" evidence="9"/>
<evidence type="ECO:0000256" key="1">
    <source>
        <dbReference type="ARBA" id="ARBA00001286"/>
    </source>
</evidence>
<dbReference type="InterPro" id="IPR036217">
    <property type="entry name" value="MethylDNA_cys_MeTrfase_DNAb"/>
</dbReference>
<keyword evidence="5 9" id="KW-0808">Transferase</keyword>
<evidence type="ECO:0000256" key="4">
    <source>
        <dbReference type="ARBA" id="ARBA00022603"/>
    </source>
</evidence>
<dbReference type="AlphaFoldDB" id="A0A7G5FCN8"/>
<dbReference type="GO" id="GO:0003908">
    <property type="term" value="F:methylated-DNA-[protein]-cysteine S-methyltransferase activity"/>
    <property type="evidence" value="ECO:0007669"/>
    <property type="project" value="UniProtKB-UniRule"/>
</dbReference>
<organism evidence="12 13">
    <name type="scientific">Corynebacterium hindlerae</name>
    <dbReference type="NCBI Taxonomy" id="699041"/>
    <lineage>
        <taxon>Bacteria</taxon>
        <taxon>Bacillati</taxon>
        <taxon>Actinomycetota</taxon>
        <taxon>Actinomycetes</taxon>
        <taxon>Mycobacteriales</taxon>
        <taxon>Corynebacteriaceae</taxon>
        <taxon>Corynebacterium</taxon>
    </lineage>
</organism>
<reference evidence="12 13" key="1">
    <citation type="submission" date="2020-07" db="EMBL/GenBank/DDBJ databases">
        <title>non toxigenic Corynebacterium sp. nov from a clinical source.</title>
        <authorList>
            <person name="Bernier A.-M."/>
            <person name="Bernard K."/>
        </authorList>
    </citation>
    <scope>NUCLEOTIDE SEQUENCE [LARGE SCALE GENOMIC DNA]</scope>
    <source>
        <strain evidence="13">NML 93-0612</strain>
    </source>
</reference>
<comment type="subcellular location">
    <subcellularLocation>
        <location evidence="9">Cytoplasm</location>
    </subcellularLocation>
</comment>
<feature type="domain" description="Methylated-DNA-[protein]-cysteine S-methyltransferase DNA binding" evidence="10">
    <location>
        <begin position="67"/>
        <end position="144"/>
    </location>
</feature>
<keyword evidence="4 9" id="KW-0489">Methyltransferase</keyword>
<name>A0A7G5FCN8_9CORY</name>
<dbReference type="InterPro" id="IPR001497">
    <property type="entry name" value="MethylDNA_cys_MeTrfase_AS"/>
</dbReference>
<comment type="catalytic activity">
    <reaction evidence="8 9">
        <text>a 6-O-methyl-2'-deoxyguanosine in DNA + L-cysteinyl-[protein] = S-methyl-L-cysteinyl-[protein] + a 2'-deoxyguanosine in DNA</text>
        <dbReference type="Rhea" id="RHEA:24000"/>
        <dbReference type="Rhea" id="RHEA-COMP:10131"/>
        <dbReference type="Rhea" id="RHEA-COMP:10132"/>
        <dbReference type="Rhea" id="RHEA-COMP:11367"/>
        <dbReference type="Rhea" id="RHEA-COMP:11368"/>
        <dbReference type="ChEBI" id="CHEBI:29950"/>
        <dbReference type="ChEBI" id="CHEBI:82612"/>
        <dbReference type="ChEBI" id="CHEBI:85445"/>
        <dbReference type="ChEBI" id="CHEBI:85448"/>
        <dbReference type="EC" id="2.1.1.63"/>
    </reaction>
</comment>
<dbReference type="GO" id="GO:0032259">
    <property type="term" value="P:methylation"/>
    <property type="evidence" value="ECO:0007669"/>
    <property type="project" value="UniProtKB-KW"/>
</dbReference>
<dbReference type="InterPro" id="IPR014048">
    <property type="entry name" value="MethylDNA_cys_MeTrfase_DNA-bd"/>
</dbReference>
<dbReference type="GO" id="GO:0006307">
    <property type="term" value="P:DNA alkylation repair"/>
    <property type="evidence" value="ECO:0007669"/>
    <property type="project" value="UniProtKB-UniRule"/>
</dbReference>
<evidence type="ECO:0000256" key="2">
    <source>
        <dbReference type="ARBA" id="ARBA00008711"/>
    </source>
</evidence>
<dbReference type="InterPro" id="IPR008332">
    <property type="entry name" value="MethylG_MeTrfase_N"/>
</dbReference>
<dbReference type="PANTHER" id="PTHR10815:SF13">
    <property type="entry name" value="METHYLATED-DNA--PROTEIN-CYSTEINE METHYLTRANSFERASE"/>
    <property type="match status" value="1"/>
</dbReference>
<comment type="similarity">
    <text evidence="2 9">Belongs to the MGMT family.</text>
</comment>
<gene>
    <name evidence="12" type="ORF">HW450_08350</name>
</gene>
<dbReference type="SUPFAM" id="SSF46767">
    <property type="entry name" value="Methylated DNA-protein cysteine methyltransferase, C-terminal domain"/>
    <property type="match status" value="1"/>
</dbReference>
<dbReference type="InterPro" id="IPR023546">
    <property type="entry name" value="MGMT"/>
</dbReference>
<dbReference type="Proteomes" id="UP000515570">
    <property type="component" value="Chromosome"/>
</dbReference>
<dbReference type="HAMAP" id="MF_00772">
    <property type="entry name" value="OGT"/>
    <property type="match status" value="1"/>
</dbReference>
<feature type="domain" description="Methylguanine DNA methyltransferase ribonuclease-like" evidence="11">
    <location>
        <begin position="5"/>
        <end position="60"/>
    </location>
</feature>
<dbReference type="SUPFAM" id="SSF53155">
    <property type="entry name" value="Methylated DNA-protein cysteine methyltransferase domain"/>
    <property type="match status" value="1"/>
</dbReference>
<evidence type="ECO:0000256" key="9">
    <source>
        <dbReference type="HAMAP-Rule" id="MF_00772"/>
    </source>
</evidence>
<evidence type="ECO:0000256" key="3">
    <source>
        <dbReference type="ARBA" id="ARBA00022490"/>
    </source>
</evidence>